<name>A0A1Z4JQU4_LEPBY</name>
<evidence type="ECO:0008006" key="9">
    <source>
        <dbReference type="Google" id="ProtNLM"/>
    </source>
</evidence>
<keyword evidence="4 6" id="KW-1133">Transmembrane helix</keyword>
<dbReference type="EMBL" id="AP018203">
    <property type="protein sequence ID" value="BAY59037.1"/>
    <property type="molecule type" value="Genomic_DNA"/>
</dbReference>
<dbReference type="Proteomes" id="UP000217895">
    <property type="component" value="Chromosome"/>
</dbReference>
<evidence type="ECO:0000313" key="7">
    <source>
        <dbReference type="EMBL" id="BAY59037.1"/>
    </source>
</evidence>
<proteinExistence type="inferred from homology"/>
<accession>A0A1Z4JQU4</accession>
<evidence type="ECO:0000256" key="4">
    <source>
        <dbReference type="ARBA" id="ARBA00022989"/>
    </source>
</evidence>
<keyword evidence="8" id="KW-1185">Reference proteome</keyword>
<evidence type="ECO:0000313" key="8">
    <source>
        <dbReference type="Proteomes" id="UP000217895"/>
    </source>
</evidence>
<evidence type="ECO:0000256" key="5">
    <source>
        <dbReference type="ARBA" id="ARBA00023136"/>
    </source>
</evidence>
<feature type="transmembrane region" description="Helical" evidence="6">
    <location>
        <begin position="324"/>
        <end position="343"/>
    </location>
</feature>
<feature type="transmembrane region" description="Helical" evidence="6">
    <location>
        <begin position="160"/>
        <end position="180"/>
    </location>
</feature>
<sequence length="349" mass="38789">MNQAPDPKKHRSRWSQISTNTLVRFLLFFASGWALVAIFQYFEYVIFVFALSGILALLLNYPLQFLQRFVGRRLALGLVIALSLITIIAAVVTIGLTLTNQVQQLATLLLQTLNTSNNPFDQLQSTLAARNIPFNLDVIEAQIRDVFVVSLNWIVSSLPVLFQNYVTFIIILVVAFFMLIDGAKLWRLVLKLVPAQHRNRVSIAVQTNFFGFLRGQLLISFLLSIATFLVFALFQIPFPFLLAVTIGVFDLIPGIGATLGVSLVCLIIFVQSNWLIAFKVLLICLVLQQLQDNLLSPRVMQSTIHLSPVVVFFALLVGTKISGLLGLFLAVPIAGVIVSLFNLEEAQGE</sequence>
<dbReference type="Pfam" id="PF01594">
    <property type="entry name" value="AI-2E_transport"/>
    <property type="match status" value="1"/>
</dbReference>
<reference evidence="7 8" key="1">
    <citation type="submission" date="2017-06" db="EMBL/GenBank/DDBJ databases">
        <title>Genome sequencing of cyanobaciteial culture collection at National Institute for Environmental Studies (NIES).</title>
        <authorList>
            <person name="Hirose Y."/>
            <person name="Shimura Y."/>
            <person name="Fujisawa T."/>
            <person name="Nakamura Y."/>
            <person name="Kawachi M."/>
        </authorList>
    </citation>
    <scope>NUCLEOTIDE SEQUENCE [LARGE SCALE GENOMIC DNA]</scope>
    <source>
        <strain evidence="7 8">NIES-2135</strain>
    </source>
</reference>
<feature type="transmembrane region" description="Helical" evidence="6">
    <location>
        <begin position="217"/>
        <end position="249"/>
    </location>
</feature>
<keyword evidence="5 6" id="KW-0472">Membrane</keyword>
<keyword evidence="3 6" id="KW-0812">Transmembrane</keyword>
<dbReference type="GO" id="GO:0055085">
    <property type="term" value="P:transmembrane transport"/>
    <property type="evidence" value="ECO:0007669"/>
    <property type="project" value="TreeGrafter"/>
</dbReference>
<feature type="transmembrane region" description="Helical" evidence="6">
    <location>
        <begin position="75"/>
        <end position="98"/>
    </location>
</feature>
<protein>
    <recommendedName>
        <fullName evidence="9">Permease</fullName>
    </recommendedName>
</protein>
<dbReference type="PANTHER" id="PTHR21716:SF66">
    <property type="entry name" value="TRANSPORT PROTEIN SLL0063-RELATED"/>
    <property type="match status" value="1"/>
</dbReference>
<comment type="similarity">
    <text evidence="2">Belongs to the autoinducer-2 exporter (AI-2E) (TC 2.A.86) family.</text>
</comment>
<feature type="transmembrane region" description="Helical" evidence="6">
    <location>
        <begin position="261"/>
        <end position="287"/>
    </location>
</feature>
<feature type="transmembrane region" description="Helical" evidence="6">
    <location>
        <begin position="45"/>
        <end position="63"/>
    </location>
</feature>
<evidence type="ECO:0000256" key="1">
    <source>
        <dbReference type="ARBA" id="ARBA00004141"/>
    </source>
</evidence>
<dbReference type="PANTHER" id="PTHR21716">
    <property type="entry name" value="TRANSMEMBRANE PROTEIN"/>
    <property type="match status" value="1"/>
</dbReference>
<evidence type="ECO:0000256" key="2">
    <source>
        <dbReference type="ARBA" id="ARBA00009773"/>
    </source>
</evidence>
<evidence type="ECO:0000256" key="6">
    <source>
        <dbReference type="SAM" id="Phobius"/>
    </source>
</evidence>
<dbReference type="GO" id="GO:0016020">
    <property type="term" value="C:membrane"/>
    <property type="evidence" value="ECO:0007669"/>
    <property type="project" value="UniProtKB-SubCell"/>
</dbReference>
<dbReference type="AlphaFoldDB" id="A0A1Z4JQU4"/>
<gene>
    <name evidence="7" type="ORF">NIES2135_59130</name>
</gene>
<comment type="subcellular location">
    <subcellularLocation>
        <location evidence="1">Membrane</location>
        <topology evidence="1">Multi-pass membrane protein</topology>
    </subcellularLocation>
</comment>
<evidence type="ECO:0000256" key="3">
    <source>
        <dbReference type="ARBA" id="ARBA00022692"/>
    </source>
</evidence>
<dbReference type="InterPro" id="IPR002549">
    <property type="entry name" value="AI-2E-like"/>
</dbReference>
<feature type="transmembrane region" description="Helical" evidence="6">
    <location>
        <begin position="21"/>
        <end position="39"/>
    </location>
</feature>
<organism evidence="7 8">
    <name type="scientific">Leptolyngbya boryana NIES-2135</name>
    <dbReference type="NCBI Taxonomy" id="1973484"/>
    <lineage>
        <taxon>Bacteria</taxon>
        <taxon>Bacillati</taxon>
        <taxon>Cyanobacteriota</taxon>
        <taxon>Cyanophyceae</taxon>
        <taxon>Leptolyngbyales</taxon>
        <taxon>Leptolyngbyaceae</taxon>
        <taxon>Leptolyngbya group</taxon>
        <taxon>Leptolyngbya</taxon>
    </lineage>
</organism>